<dbReference type="OrthoDB" id="3759773at2759"/>
<reference evidence="2" key="1">
    <citation type="submission" date="2021-10" db="EMBL/GenBank/DDBJ databases">
        <authorList>
            <person name="Piombo E."/>
        </authorList>
    </citation>
    <scope>NUCLEOTIDE SEQUENCE</scope>
</reference>
<keyword evidence="3" id="KW-1185">Reference proteome</keyword>
<evidence type="ECO:0000256" key="1">
    <source>
        <dbReference type="SAM" id="MobiDB-lite"/>
    </source>
</evidence>
<comment type="caution">
    <text evidence="2">The sequence shown here is derived from an EMBL/GenBank/DDBJ whole genome shotgun (WGS) entry which is preliminary data.</text>
</comment>
<feature type="region of interest" description="Disordered" evidence="1">
    <location>
        <begin position="1"/>
        <end position="23"/>
    </location>
</feature>
<dbReference type="EMBL" id="CABFOC020000011">
    <property type="protein sequence ID" value="CAH0045290.1"/>
    <property type="molecule type" value="Genomic_DNA"/>
</dbReference>
<protein>
    <submittedName>
        <fullName evidence="2">Uncharacterized protein</fullName>
    </submittedName>
</protein>
<proteinExistence type="predicted"/>
<name>A0A9N9W313_9HYPO</name>
<organism evidence="2 3">
    <name type="scientific">Clonostachys solani</name>
    <dbReference type="NCBI Taxonomy" id="160281"/>
    <lineage>
        <taxon>Eukaryota</taxon>
        <taxon>Fungi</taxon>
        <taxon>Dikarya</taxon>
        <taxon>Ascomycota</taxon>
        <taxon>Pezizomycotina</taxon>
        <taxon>Sordariomycetes</taxon>
        <taxon>Hypocreomycetidae</taxon>
        <taxon>Hypocreales</taxon>
        <taxon>Bionectriaceae</taxon>
        <taxon>Clonostachys</taxon>
    </lineage>
</organism>
<accession>A0A9N9W313</accession>
<evidence type="ECO:0000313" key="3">
    <source>
        <dbReference type="Proteomes" id="UP000775872"/>
    </source>
</evidence>
<dbReference type="AlphaFoldDB" id="A0A9N9W313"/>
<gene>
    <name evidence="2" type="ORF">CSOL1703_00011037</name>
</gene>
<evidence type="ECO:0000313" key="2">
    <source>
        <dbReference type="EMBL" id="CAH0045290.1"/>
    </source>
</evidence>
<sequence length="616" mass="69685">MLPEESPDTTSPMDLITAQGESTAFDQLGHAAIDRRLTPEKRDMDSQSEASLSLGTDRSQCHAINITRLPQEILSGIFGFFQHPATDGKRIDLESIKTRFSKDQHKDIQNLRLVCQLFNTLASTLLVPVIRVEVDQPSLDRVLALLKNPLIAAGVLAIQVNLRYHFNVLAVGFLDFIRYRTSDTHLWEDYFLQLRSSELRNAELSGQPVPQEVLERNDLMCQRSRAFAFACLQHIGEQSPQHLRLKTVDDAQLVEQYYRIIRVAYENYKIKYHDQHRIATEKLLVKALAKLVSLASRRVCLSISDGGCNRDRGLFPDNQTFSKQLEAPDGWSDFRPLREKPIEVDLVSQLSIIWDLPIAIHEAGGVLDGFELQHLVADKDHRGYRMLCPESLSPGGHDLDRLRAACQHLTRFRFGGLQHRKHPNESASRDWQIGNTSITDFLQSILSSRQLEEVDMSEPSKTCSHTHLWRDSRLLGNVISNLHCAHLRTVSLVKIGMSQRQMLRMFQGLGLKIRLMSLDSVWLTDGSWAQVLDALRRAFNRPGLRSRPRISMTRLKGGNTAMLRKQLADANATVEGPSTPSATMVRAMDLKLMELFQAYITSDQETANPGLGNSEQ</sequence>
<dbReference type="Proteomes" id="UP000775872">
    <property type="component" value="Unassembled WGS sequence"/>
</dbReference>